<proteinExistence type="predicted"/>
<gene>
    <name evidence="7" type="ORF">SDC9_46197</name>
</gene>
<reference evidence="7" key="1">
    <citation type="submission" date="2019-08" db="EMBL/GenBank/DDBJ databases">
        <authorList>
            <person name="Kucharzyk K."/>
            <person name="Murdoch R.W."/>
            <person name="Higgins S."/>
            <person name="Loffler F."/>
        </authorList>
    </citation>
    <scope>NUCLEOTIDE SEQUENCE</scope>
</reference>
<feature type="transmembrane region" description="Helical" evidence="5">
    <location>
        <begin position="47"/>
        <end position="69"/>
    </location>
</feature>
<evidence type="ECO:0000256" key="4">
    <source>
        <dbReference type="ARBA" id="ARBA00023136"/>
    </source>
</evidence>
<evidence type="ECO:0000256" key="3">
    <source>
        <dbReference type="ARBA" id="ARBA00022989"/>
    </source>
</evidence>
<evidence type="ECO:0000259" key="6">
    <source>
        <dbReference type="Pfam" id="PF00924"/>
    </source>
</evidence>
<dbReference type="GO" id="GO:0016020">
    <property type="term" value="C:membrane"/>
    <property type="evidence" value="ECO:0007669"/>
    <property type="project" value="UniProtKB-SubCell"/>
</dbReference>
<feature type="transmembrane region" description="Helical" evidence="5">
    <location>
        <begin position="6"/>
        <end position="26"/>
    </location>
</feature>
<dbReference type="Pfam" id="PF00924">
    <property type="entry name" value="MS_channel_2nd"/>
    <property type="match status" value="1"/>
</dbReference>
<keyword evidence="3 5" id="KW-1133">Transmembrane helix</keyword>
<keyword evidence="2 5" id="KW-0812">Transmembrane</keyword>
<dbReference type="InterPro" id="IPR045275">
    <property type="entry name" value="MscS_archaea/bacteria_type"/>
</dbReference>
<dbReference type="InterPro" id="IPR010920">
    <property type="entry name" value="LSM_dom_sf"/>
</dbReference>
<evidence type="ECO:0000256" key="1">
    <source>
        <dbReference type="ARBA" id="ARBA00004370"/>
    </source>
</evidence>
<comment type="subcellular location">
    <subcellularLocation>
        <location evidence="1">Membrane</location>
    </subcellularLocation>
</comment>
<protein>
    <recommendedName>
        <fullName evidence="6">Mechanosensitive ion channel MscS domain-containing protein</fullName>
    </recommendedName>
</protein>
<feature type="transmembrane region" description="Helical" evidence="5">
    <location>
        <begin position="75"/>
        <end position="108"/>
    </location>
</feature>
<organism evidence="7">
    <name type="scientific">bioreactor metagenome</name>
    <dbReference type="NCBI Taxonomy" id="1076179"/>
    <lineage>
        <taxon>unclassified sequences</taxon>
        <taxon>metagenomes</taxon>
        <taxon>ecological metagenomes</taxon>
    </lineage>
</organism>
<dbReference type="InterPro" id="IPR023408">
    <property type="entry name" value="MscS_beta-dom_sf"/>
</dbReference>
<dbReference type="EMBL" id="VSSQ01000700">
    <property type="protein sequence ID" value="MPL99975.1"/>
    <property type="molecule type" value="Genomic_DNA"/>
</dbReference>
<feature type="domain" description="Mechanosensitive ion channel MscS" evidence="6">
    <location>
        <begin position="95"/>
        <end position="160"/>
    </location>
</feature>
<dbReference type="Gene3D" id="1.10.287.1260">
    <property type="match status" value="1"/>
</dbReference>
<keyword evidence="4 5" id="KW-0472">Membrane</keyword>
<evidence type="ECO:0000256" key="2">
    <source>
        <dbReference type="ARBA" id="ARBA00022692"/>
    </source>
</evidence>
<dbReference type="AlphaFoldDB" id="A0A644W855"/>
<dbReference type="GO" id="GO:0008381">
    <property type="term" value="F:mechanosensitive monoatomic ion channel activity"/>
    <property type="evidence" value="ECO:0007669"/>
    <property type="project" value="InterPro"/>
</dbReference>
<dbReference type="InterPro" id="IPR006685">
    <property type="entry name" value="MscS_channel_2nd"/>
</dbReference>
<comment type="caution">
    <text evidence="7">The sequence shown here is derived from an EMBL/GenBank/DDBJ whole genome shotgun (WGS) entry which is preliminary data.</text>
</comment>
<dbReference type="SUPFAM" id="SSF50182">
    <property type="entry name" value="Sm-like ribonucleoproteins"/>
    <property type="match status" value="1"/>
</dbReference>
<evidence type="ECO:0000313" key="7">
    <source>
        <dbReference type="EMBL" id="MPL99975.1"/>
    </source>
</evidence>
<dbReference type="Gene3D" id="2.30.30.60">
    <property type="match status" value="1"/>
</dbReference>
<sequence length="181" mass="20557">MLLTYLPQIIGTLITIAIITVLKIITKRIVVKYKHITPTFEARISQVIRIFNIFFNLAGFIILIVIWGVDTKNLFVALSSIFAVIGVALFAQWSILSNITAGIIIYFSAPFKIGDYIRILDKDMPIEARVEDIFTFYTHLKTRDGGIHIFPNSLLLQKAVSVIEEDELKSDDQFPTFNNAY</sequence>
<accession>A0A644W855</accession>
<evidence type="ECO:0000256" key="5">
    <source>
        <dbReference type="SAM" id="Phobius"/>
    </source>
</evidence>
<dbReference type="PANTHER" id="PTHR30221">
    <property type="entry name" value="SMALL-CONDUCTANCE MECHANOSENSITIVE CHANNEL"/>
    <property type="match status" value="1"/>
</dbReference>
<dbReference type="PANTHER" id="PTHR30221:SF8">
    <property type="entry name" value="SMALL-CONDUCTANCE MECHANOSENSITIVE CHANNEL"/>
    <property type="match status" value="1"/>
</dbReference>
<name>A0A644W855_9ZZZZ</name>